<gene>
    <name evidence="1" type="ORF">SAMN05421578_101122</name>
</gene>
<accession>A0ABY1JJJ9</accession>
<dbReference type="EMBL" id="FTNK01000001">
    <property type="protein sequence ID" value="SIQ30283.1"/>
    <property type="molecule type" value="Genomic_DNA"/>
</dbReference>
<reference evidence="1 2" key="1">
    <citation type="submission" date="2017-01" db="EMBL/GenBank/DDBJ databases">
        <authorList>
            <person name="Varghese N."/>
            <person name="Submissions S."/>
        </authorList>
    </citation>
    <scope>NUCLEOTIDE SEQUENCE [LARGE SCALE GENOMIC DNA]</scope>
    <source>
        <strain evidence="1 2">ATCC 23464</strain>
    </source>
</reference>
<proteinExistence type="predicted"/>
<organism evidence="1 2">
    <name type="scientific">Paenibacillus macquariensis</name>
    <dbReference type="NCBI Taxonomy" id="948756"/>
    <lineage>
        <taxon>Bacteria</taxon>
        <taxon>Bacillati</taxon>
        <taxon>Bacillota</taxon>
        <taxon>Bacilli</taxon>
        <taxon>Bacillales</taxon>
        <taxon>Paenibacillaceae</taxon>
        <taxon>Paenibacillus</taxon>
    </lineage>
</organism>
<keyword evidence="2" id="KW-1185">Reference proteome</keyword>
<evidence type="ECO:0000313" key="2">
    <source>
        <dbReference type="Proteomes" id="UP000186666"/>
    </source>
</evidence>
<dbReference type="Proteomes" id="UP000186666">
    <property type="component" value="Unassembled WGS sequence"/>
</dbReference>
<evidence type="ECO:0000313" key="1">
    <source>
        <dbReference type="EMBL" id="SIQ30283.1"/>
    </source>
</evidence>
<name>A0ABY1JJJ9_9BACL</name>
<protein>
    <submittedName>
        <fullName evidence="1">Uncharacterized protein</fullName>
    </submittedName>
</protein>
<comment type="caution">
    <text evidence="1">The sequence shown here is derived from an EMBL/GenBank/DDBJ whole genome shotgun (WGS) entry which is preliminary data.</text>
</comment>
<sequence>MGNLMNVVTLWLIKEVVDSINLPDYHFYLCYNG</sequence>